<gene>
    <name evidence="6" type="ORF">E4U43_006618</name>
</gene>
<proteinExistence type="predicted"/>
<keyword evidence="7" id="KW-1185">Reference proteome</keyword>
<evidence type="ECO:0000313" key="6">
    <source>
        <dbReference type="EMBL" id="KAG5981363.1"/>
    </source>
</evidence>
<dbReference type="EMBL" id="SRPW01004617">
    <property type="protein sequence ID" value="KAG5981363.1"/>
    <property type="molecule type" value="Genomic_DNA"/>
</dbReference>
<evidence type="ECO:0000256" key="4">
    <source>
        <dbReference type="ARBA" id="ARBA00022755"/>
    </source>
</evidence>
<dbReference type="GO" id="GO:0006189">
    <property type="term" value="P:'de novo' IMP biosynthetic process"/>
    <property type="evidence" value="ECO:0007669"/>
    <property type="project" value="TreeGrafter"/>
</dbReference>
<evidence type="ECO:0000256" key="1">
    <source>
        <dbReference type="ARBA" id="ARBA00005054"/>
    </source>
</evidence>
<dbReference type="Pfam" id="PF00551">
    <property type="entry name" value="Formyl_trans_N"/>
    <property type="match status" value="1"/>
</dbReference>
<dbReference type="OrthoDB" id="5575075at2759"/>
<dbReference type="GO" id="GO:0005737">
    <property type="term" value="C:cytoplasm"/>
    <property type="evidence" value="ECO:0007669"/>
    <property type="project" value="TreeGrafter"/>
</dbReference>
<keyword evidence="4" id="KW-0658">Purine biosynthesis</keyword>
<dbReference type="GO" id="GO:0004644">
    <property type="term" value="F:phosphoribosylglycinamide formyltransferase activity"/>
    <property type="evidence" value="ECO:0007669"/>
    <property type="project" value="UniProtKB-EC"/>
</dbReference>
<sequence length="233" mass="25723">MTHPRESPCRIMVMASGFGSNFQALIDAVSTGKLPNSRIISLVTNRRNAHAIARAEKAAKVMGESGIPWDYFNLISNGFLPKGETDENKVAEARRSYDAALAAKILSPERETPELIILAGWMYVFSPAFLEPLEKAGVRIINIHPALPGEFDGAMAIERAFEELKAGRLTRTGIMAHYVTDEVDRGAPILVQEIEWKGEGLEELKERIHVHEHELIVKAAAKVVQEIVEGRAS</sequence>
<comment type="pathway">
    <text evidence="1">Purine metabolism; IMP biosynthesis via de novo pathway; N(2)-formyl-N(1)-(5-phospho-D-ribosyl)glycinamide from N(1)-(5-phospho-D-ribosyl)glycinamide (10-formyl THF route): step 1/1.</text>
</comment>
<reference evidence="6" key="1">
    <citation type="journal article" date="2020" name="bioRxiv">
        <title>Whole genome comparisons of ergot fungi reveals the divergence and evolution of species within the genus Claviceps are the result of varying mechanisms driving genome evolution and host range expansion.</title>
        <authorList>
            <person name="Wyka S.A."/>
            <person name="Mondo S.J."/>
            <person name="Liu M."/>
            <person name="Dettman J."/>
            <person name="Nalam V."/>
            <person name="Broders K.D."/>
        </authorList>
    </citation>
    <scope>NUCLEOTIDE SEQUENCE</scope>
    <source>
        <strain evidence="6">CCC 602</strain>
    </source>
</reference>
<dbReference type="InterPro" id="IPR002376">
    <property type="entry name" value="Formyl_transf_N"/>
</dbReference>
<comment type="caution">
    <text evidence="6">The sequence shown here is derived from an EMBL/GenBank/DDBJ whole genome shotgun (WGS) entry which is preliminary data.</text>
</comment>
<feature type="domain" description="Formyl transferase N-terminal" evidence="5">
    <location>
        <begin position="10"/>
        <end position="219"/>
    </location>
</feature>
<protein>
    <recommendedName>
        <fullName evidence="2">phosphoribosylglycinamide formyltransferase 1</fullName>
        <ecNumber evidence="2">2.1.2.2</ecNumber>
    </recommendedName>
</protein>
<evidence type="ECO:0000256" key="2">
    <source>
        <dbReference type="ARBA" id="ARBA00012254"/>
    </source>
</evidence>
<dbReference type="PANTHER" id="PTHR43369:SF2">
    <property type="entry name" value="PHOSPHORIBOSYLGLYCINAMIDE FORMYLTRANSFERASE"/>
    <property type="match status" value="1"/>
</dbReference>
<dbReference type="AlphaFoldDB" id="A0A9P7N362"/>
<evidence type="ECO:0000313" key="7">
    <source>
        <dbReference type="Proteomes" id="UP000748025"/>
    </source>
</evidence>
<dbReference type="Proteomes" id="UP000748025">
    <property type="component" value="Unassembled WGS sequence"/>
</dbReference>
<evidence type="ECO:0000259" key="5">
    <source>
        <dbReference type="Pfam" id="PF00551"/>
    </source>
</evidence>
<name>A0A9P7N362_9HYPO</name>
<dbReference type="Gene3D" id="3.40.50.170">
    <property type="entry name" value="Formyl transferase, N-terminal domain"/>
    <property type="match status" value="1"/>
</dbReference>
<keyword evidence="3" id="KW-0808">Transferase</keyword>
<organism evidence="6 7">
    <name type="scientific">Claviceps pusilla</name>
    <dbReference type="NCBI Taxonomy" id="123648"/>
    <lineage>
        <taxon>Eukaryota</taxon>
        <taxon>Fungi</taxon>
        <taxon>Dikarya</taxon>
        <taxon>Ascomycota</taxon>
        <taxon>Pezizomycotina</taxon>
        <taxon>Sordariomycetes</taxon>
        <taxon>Hypocreomycetidae</taxon>
        <taxon>Hypocreales</taxon>
        <taxon>Clavicipitaceae</taxon>
        <taxon>Claviceps</taxon>
    </lineage>
</organism>
<dbReference type="InterPro" id="IPR036477">
    <property type="entry name" value="Formyl_transf_N_sf"/>
</dbReference>
<accession>A0A9P7N362</accession>
<evidence type="ECO:0000256" key="3">
    <source>
        <dbReference type="ARBA" id="ARBA00022679"/>
    </source>
</evidence>
<dbReference type="PANTHER" id="PTHR43369">
    <property type="entry name" value="PHOSPHORIBOSYLGLYCINAMIDE FORMYLTRANSFERASE"/>
    <property type="match status" value="1"/>
</dbReference>
<dbReference type="EC" id="2.1.2.2" evidence="2"/>
<dbReference type="SUPFAM" id="SSF53328">
    <property type="entry name" value="Formyltransferase"/>
    <property type="match status" value="1"/>
</dbReference>